<accession>D8M455</accession>
<dbReference type="EMBL" id="FN668651">
    <property type="protein sequence ID" value="CBK22844.2"/>
    <property type="molecule type" value="Genomic_DNA"/>
</dbReference>
<reference evidence="1" key="1">
    <citation type="submission" date="2010-02" db="EMBL/GenBank/DDBJ databases">
        <title>Sequencing and annotation of the Blastocystis hominis genome.</title>
        <authorList>
            <person name="Wincker P."/>
        </authorList>
    </citation>
    <scope>NUCLEOTIDE SEQUENCE</scope>
    <source>
        <strain evidence="1">Singapore isolate B</strain>
    </source>
</reference>
<keyword evidence="2" id="KW-1185">Reference proteome</keyword>
<gene>
    <name evidence="1" type="ORF">GSBLH_T00002431001</name>
</gene>
<dbReference type="GeneID" id="24919601"/>
<dbReference type="InParanoid" id="D8M455"/>
<dbReference type="RefSeq" id="XP_012896892.1">
    <property type="nucleotide sequence ID" value="XM_013041438.1"/>
</dbReference>
<sequence length="32" mass="3939">MFIDRRSYGLWDPRDHGLPEDFYLTNYTKFKG</sequence>
<dbReference type="AlphaFoldDB" id="D8M455"/>
<name>D8M455_BLAHO</name>
<dbReference type="Proteomes" id="UP000008312">
    <property type="component" value="Unassembled WGS sequence"/>
</dbReference>
<proteinExistence type="predicted"/>
<protein>
    <submittedName>
        <fullName evidence="1">Uncharacterized protein</fullName>
    </submittedName>
</protein>
<evidence type="ECO:0000313" key="1">
    <source>
        <dbReference type="EMBL" id="CBK22844.2"/>
    </source>
</evidence>
<organism evidence="1">
    <name type="scientific">Blastocystis hominis</name>
    <dbReference type="NCBI Taxonomy" id="12968"/>
    <lineage>
        <taxon>Eukaryota</taxon>
        <taxon>Sar</taxon>
        <taxon>Stramenopiles</taxon>
        <taxon>Bigyra</taxon>
        <taxon>Opalozoa</taxon>
        <taxon>Opalinata</taxon>
        <taxon>Blastocystidae</taxon>
        <taxon>Blastocystis</taxon>
    </lineage>
</organism>
<evidence type="ECO:0000313" key="2">
    <source>
        <dbReference type="Proteomes" id="UP000008312"/>
    </source>
</evidence>